<accession>A0A9E7UAW4</accession>
<feature type="transmembrane region" description="Helical" evidence="1">
    <location>
        <begin position="439"/>
        <end position="460"/>
    </location>
</feature>
<dbReference type="AlphaFoldDB" id="A0A9E7UAW4"/>
<feature type="transmembrane region" description="Helical" evidence="1">
    <location>
        <begin position="377"/>
        <end position="400"/>
    </location>
</feature>
<keyword evidence="1" id="KW-1133">Transmembrane helix</keyword>
<name>A0A9E7UAW4_9EURY</name>
<protein>
    <submittedName>
        <fullName evidence="2">Uncharacterized protein</fullName>
    </submittedName>
</protein>
<keyword evidence="1" id="KW-0472">Membrane</keyword>
<feature type="transmembrane region" description="Helical" evidence="1">
    <location>
        <begin position="349"/>
        <end position="371"/>
    </location>
</feature>
<feature type="transmembrane region" description="Helical" evidence="1">
    <location>
        <begin position="29"/>
        <end position="50"/>
    </location>
</feature>
<feature type="transmembrane region" description="Helical" evidence="1">
    <location>
        <begin position="210"/>
        <end position="232"/>
    </location>
</feature>
<sequence length="473" mass="50109">MALSYRYLFSKLVLEEWRLHTTLFGGARFAAFPLFVALFAAGTATFFALGGADDGLLVSGLHLVVGLLGLQVGTVGLVGRDAIEDLLGDTTLLIYSARTLPVSFERLVVAFVLKDVLYYQFLFVLPLVVGAVPLVVLGDLALARLPVLFVTTAGMFALGVGGSLALVGVYTRSRLAALAVVGAVVGGLLLRGATVLSVTPYQLWLRPTPLAVAGSVLLPVAFTALGSALFSFDRRSATRTARDRFRVLHRRFGRFDGQGTLSKSVLDVMRSSGGLWKLVFSQGLVFGVLAVLLTFLPDVVPVRPAPGLTVATILSLGTFTTYNWLFSFEDETFYLRYPVSLETVFRSKLLAFCLLALPVGLAYLALGGYLFGLRSMLVGVAVFVPLSLYVFGVTGYLAGFAPTDLLFDTPTFALFTAAMMAVLVPLVVAAIALPLAPLALSAGSVVLSLLAGGVGLYLYARAGARWAAAARAA</sequence>
<dbReference type="KEGG" id="ssai:N0B31_19115"/>
<reference evidence="2" key="1">
    <citation type="submission" date="2022-09" db="EMBL/GenBank/DDBJ databases">
        <title>Diverse halophilic archaea isolated from saline environments.</title>
        <authorList>
            <person name="Cui H.-L."/>
        </authorList>
    </citation>
    <scope>NUCLEOTIDE SEQUENCE</scope>
    <source>
        <strain evidence="2">ZS-35-S2</strain>
    </source>
</reference>
<evidence type="ECO:0000313" key="2">
    <source>
        <dbReference type="EMBL" id="UWM54214.1"/>
    </source>
</evidence>
<gene>
    <name evidence="2" type="ORF">N0B31_19115</name>
</gene>
<feature type="transmembrane region" description="Helical" evidence="1">
    <location>
        <begin position="116"/>
        <end position="136"/>
    </location>
</feature>
<dbReference type="Proteomes" id="UP001057580">
    <property type="component" value="Chromosome"/>
</dbReference>
<feature type="transmembrane region" description="Helical" evidence="1">
    <location>
        <begin position="308"/>
        <end position="328"/>
    </location>
</feature>
<dbReference type="GeneID" id="74944579"/>
<keyword evidence="1" id="KW-0812">Transmembrane</keyword>
<evidence type="ECO:0000256" key="1">
    <source>
        <dbReference type="SAM" id="Phobius"/>
    </source>
</evidence>
<keyword evidence="3" id="KW-1185">Reference proteome</keyword>
<organism evidence="2 3">
    <name type="scientific">Salinirubellus salinus</name>
    <dbReference type="NCBI Taxonomy" id="1364945"/>
    <lineage>
        <taxon>Archaea</taxon>
        <taxon>Methanobacteriati</taxon>
        <taxon>Methanobacteriota</taxon>
        <taxon>Stenosarchaea group</taxon>
        <taxon>Halobacteria</taxon>
        <taxon>Halobacteriales</taxon>
        <taxon>Natronomonadaceae</taxon>
        <taxon>Salinirubellus</taxon>
    </lineage>
</organism>
<dbReference type="EMBL" id="CP104003">
    <property type="protein sequence ID" value="UWM54214.1"/>
    <property type="molecule type" value="Genomic_DNA"/>
</dbReference>
<dbReference type="RefSeq" id="WP_260593208.1">
    <property type="nucleotide sequence ID" value="NZ_CP104003.1"/>
</dbReference>
<proteinExistence type="predicted"/>
<evidence type="ECO:0000313" key="3">
    <source>
        <dbReference type="Proteomes" id="UP001057580"/>
    </source>
</evidence>
<feature type="transmembrane region" description="Helical" evidence="1">
    <location>
        <begin position="275"/>
        <end position="296"/>
    </location>
</feature>
<feature type="transmembrane region" description="Helical" evidence="1">
    <location>
        <begin position="56"/>
        <end position="78"/>
    </location>
</feature>
<feature type="transmembrane region" description="Helical" evidence="1">
    <location>
        <begin position="412"/>
        <end position="433"/>
    </location>
</feature>
<feature type="transmembrane region" description="Helical" evidence="1">
    <location>
        <begin position="148"/>
        <end position="170"/>
    </location>
</feature>
<feature type="transmembrane region" description="Helical" evidence="1">
    <location>
        <begin position="177"/>
        <end position="198"/>
    </location>
</feature>